<feature type="signal peptide" evidence="1">
    <location>
        <begin position="1"/>
        <end position="25"/>
    </location>
</feature>
<dbReference type="WBParaSite" id="MhA1_Contig1344.frz3.gene2">
    <property type="protein sequence ID" value="MhA1_Contig1344.frz3.gene2"/>
    <property type="gene ID" value="MhA1_Contig1344.frz3.gene2"/>
</dbReference>
<protein>
    <submittedName>
        <fullName evidence="3">Acid phosphatase</fullName>
    </submittedName>
</protein>
<feature type="chain" id="PRO_5009315428" evidence="1">
    <location>
        <begin position="26"/>
        <end position="165"/>
    </location>
</feature>
<dbReference type="SUPFAM" id="SSF51445">
    <property type="entry name" value="(Trans)glycosidases"/>
    <property type="match status" value="1"/>
</dbReference>
<sequence>MNIIILIFSLFGTISFLSLFNSVEATEGIYGYLRELYRQAIIKALEYLDENNAKFDRVWLLIWENQGWFNNIAKNVESIEKMVNTLIKRNQTYGIFTNRYNWISLTGNTTKFSDAPLLYSNHDGKKNFDDFYKNPFGGWEEPTMKRYICNNGSCGTYNICSLWKP</sequence>
<dbReference type="InterPro" id="IPR017853">
    <property type="entry name" value="GH"/>
</dbReference>
<proteinExistence type="predicted"/>
<keyword evidence="2" id="KW-1185">Reference proteome</keyword>
<evidence type="ECO:0000313" key="2">
    <source>
        <dbReference type="Proteomes" id="UP000095281"/>
    </source>
</evidence>
<dbReference type="Proteomes" id="UP000095281">
    <property type="component" value="Unplaced"/>
</dbReference>
<dbReference type="PANTHER" id="PTHR23208:SF36">
    <property type="entry name" value="LYSOZYME-RELATED"/>
    <property type="match status" value="1"/>
</dbReference>
<dbReference type="Gene3D" id="3.20.20.80">
    <property type="entry name" value="Glycosidases"/>
    <property type="match status" value="1"/>
</dbReference>
<dbReference type="PANTHER" id="PTHR23208">
    <property type="entry name" value="LYSOZYME PROTEIN"/>
    <property type="match status" value="1"/>
</dbReference>
<reference evidence="3" key="1">
    <citation type="submission" date="2016-11" db="UniProtKB">
        <authorList>
            <consortium name="WormBaseParasite"/>
        </authorList>
    </citation>
    <scope>IDENTIFICATION</scope>
</reference>
<evidence type="ECO:0000313" key="3">
    <source>
        <dbReference type="WBParaSite" id="MhA1_Contig1344.frz3.gene2"/>
    </source>
</evidence>
<dbReference type="InterPro" id="IPR051595">
    <property type="entry name" value="GH25_Enzymes"/>
</dbReference>
<organism evidence="2 3">
    <name type="scientific">Meloidogyne hapla</name>
    <name type="common">Root-knot nematode worm</name>
    <dbReference type="NCBI Taxonomy" id="6305"/>
    <lineage>
        <taxon>Eukaryota</taxon>
        <taxon>Metazoa</taxon>
        <taxon>Ecdysozoa</taxon>
        <taxon>Nematoda</taxon>
        <taxon>Chromadorea</taxon>
        <taxon>Rhabditida</taxon>
        <taxon>Tylenchina</taxon>
        <taxon>Tylenchomorpha</taxon>
        <taxon>Tylenchoidea</taxon>
        <taxon>Meloidogynidae</taxon>
        <taxon>Meloidogyninae</taxon>
        <taxon>Meloidogyne</taxon>
    </lineage>
</organism>
<keyword evidence="1" id="KW-0732">Signal</keyword>
<dbReference type="GO" id="GO:0007165">
    <property type="term" value="P:signal transduction"/>
    <property type="evidence" value="ECO:0007669"/>
    <property type="project" value="TreeGrafter"/>
</dbReference>
<evidence type="ECO:0000256" key="1">
    <source>
        <dbReference type="SAM" id="SignalP"/>
    </source>
</evidence>
<accession>A0A1I8B499</accession>
<dbReference type="AlphaFoldDB" id="A0A1I8B499"/>
<name>A0A1I8B499_MELHA</name>